<reference evidence="3 4" key="1">
    <citation type="journal article" date="2023" name="Sci. Data">
        <title>Genome assembly of the Korean intertidal mud-creeper Batillaria attramentaria.</title>
        <authorList>
            <person name="Patra A.K."/>
            <person name="Ho P.T."/>
            <person name="Jun S."/>
            <person name="Lee S.J."/>
            <person name="Kim Y."/>
            <person name="Won Y.J."/>
        </authorList>
    </citation>
    <scope>NUCLEOTIDE SEQUENCE [LARGE SCALE GENOMIC DNA]</scope>
    <source>
        <strain evidence="3">Wonlab-2016</strain>
    </source>
</reference>
<feature type="repeat" description="RCC1" evidence="1">
    <location>
        <begin position="527"/>
        <end position="584"/>
    </location>
</feature>
<gene>
    <name evidence="3" type="ORF">BaRGS_00035260</name>
</gene>
<keyword evidence="4" id="KW-1185">Reference proteome</keyword>
<dbReference type="PROSITE" id="PS50012">
    <property type="entry name" value="RCC1_3"/>
    <property type="match status" value="1"/>
</dbReference>
<feature type="compositionally biased region" description="Basic residues" evidence="2">
    <location>
        <begin position="42"/>
        <end position="59"/>
    </location>
</feature>
<name>A0ABD0JGL2_9CAEN</name>
<evidence type="ECO:0000256" key="2">
    <source>
        <dbReference type="SAM" id="MobiDB-lite"/>
    </source>
</evidence>
<dbReference type="PANTHER" id="PTHR45943:SF1">
    <property type="entry name" value="E3 UBIQUITIN-PROTEIN LIGASE MYCBP2"/>
    <property type="match status" value="1"/>
</dbReference>
<dbReference type="AlphaFoldDB" id="A0ABD0JGL2"/>
<dbReference type="Gene3D" id="2.130.10.30">
    <property type="entry name" value="Regulator of chromosome condensation 1/beta-lactamase-inhibitor protein II"/>
    <property type="match status" value="1"/>
</dbReference>
<evidence type="ECO:0000313" key="4">
    <source>
        <dbReference type="Proteomes" id="UP001519460"/>
    </source>
</evidence>
<accession>A0ABD0JGL2</accession>
<protein>
    <recommendedName>
        <fullName evidence="5">E3 ubiquitin-protein ligase MYCBP2</fullName>
    </recommendedName>
</protein>
<dbReference type="InterPro" id="IPR000408">
    <property type="entry name" value="Reg_chr_condens"/>
</dbReference>
<dbReference type="EMBL" id="JACVVK020000467">
    <property type="protein sequence ID" value="KAK7473507.1"/>
    <property type="molecule type" value="Genomic_DNA"/>
</dbReference>
<feature type="region of interest" description="Disordered" evidence="2">
    <location>
        <begin position="34"/>
        <end position="80"/>
    </location>
</feature>
<dbReference type="InterPro" id="IPR009091">
    <property type="entry name" value="RCC1/BLIP-II"/>
</dbReference>
<evidence type="ECO:0000313" key="3">
    <source>
        <dbReference type="EMBL" id="KAK7473507.1"/>
    </source>
</evidence>
<dbReference type="Pfam" id="PF13540">
    <property type="entry name" value="RCC1_2"/>
    <property type="match status" value="1"/>
</dbReference>
<evidence type="ECO:0000256" key="1">
    <source>
        <dbReference type="PROSITE-ProRule" id="PRU00235"/>
    </source>
</evidence>
<comment type="caution">
    <text evidence="3">The sequence shown here is derived from an EMBL/GenBank/DDBJ whole genome shotgun (WGS) entry which is preliminary data.</text>
</comment>
<sequence length="766" mass="81891">MAAVEVLPCSRSRAETLLRGETLCRHFHSLYRTSEDQQNRKKAEKKKSRKKSKSKAKERKQREKSPELPEPGQAGTPELHGNASAFTVFATVRQSVLVQGIRDASRLYHLASGGPGSDTESDEDADDKNKETSIKIPKIVGLGLHGVFELIRETRGKHPELCLKSLRALLDVLQDKLFQLLMELATDNAGDVQVEGNFLTSLACSALISLTISLGDTGKLLTAIKAMLMSSPGLSSQKTQVPGILSLLQKSVQAILLGRAQLPDWFSCGVRTQCQTTAFSLPSAAGSAEDTVDNCAIASDGSYLYVLNKKGLLKVGSGYGGTIKGSIVSHKENFQSSKNPWLAFAGGKLICRLDKPAASDLVQVDSSSLELSSACSLDGHGVGPSILFSDGDNIGQIAPAREDSFVVRTFSPQSSPMKLLSEIPLKLTRKCLDVFGSSPIDAEVTRKTISTGFDEDSLTICSGKDFCLIKTVGGKVLYTGKASALGIKQGGPGAGKWAELAITKSPKISQVVTGHDSMHALMLADDGSVFFVGMAKRGEDGDAGSAKVRRQPKPVKPKKMIRLENKYVVYVACNSGSSAVVTKEGEVYMFGKDTSHCDHASGHVTELKDVMVSQIALGKAHAVALSSKGQIYTYGINNKGQCGRDFTQASSREAANNVTMTEEEEENEGEDVMCPPGKHKWYHNKCMICTVCRECTGYGISCINSTRADRNPGMPCGCGAGDAGCSECGACRVCSGEKLGLEDLDERGLLEVIGKGKNALPLDMII</sequence>
<evidence type="ECO:0008006" key="5">
    <source>
        <dbReference type="Google" id="ProtNLM"/>
    </source>
</evidence>
<proteinExistence type="predicted"/>
<dbReference type="SUPFAM" id="SSF50985">
    <property type="entry name" value="RCC1/BLIP-II"/>
    <property type="match status" value="1"/>
</dbReference>
<organism evidence="3 4">
    <name type="scientific">Batillaria attramentaria</name>
    <dbReference type="NCBI Taxonomy" id="370345"/>
    <lineage>
        <taxon>Eukaryota</taxon>
        <taxon>Metazoa</taxon>
        <taxon>Spiralia</taxon>
        <taxon>Lophotrochozoa</taxon>
        <taxon>Mollusca</taxon>
        <taxon>Gastropoda</taxon>
        <taxon>Caenogastropoda</taxon>
        <taxon>Sorbeoconcha</taxon>
        <taxon>Cerithioidea</taxon>
        <taxon>Batillariidae</taxon>
        <taxon>Batillaria</taxon>
    </lineage>
</organism>
<dbReference type="Proteomes" id="UP001519460">
    <property type="component" value="Unassembled WGS sequence"/>
</dbReference>
<feature type="non-terminal residue" evidence="3">
    <location>
        <position position="766"/>
    </location>
</feature>
<feature type="region of interest" description="Disordered" evidence="2">
    <location>
        <begin position="108"/>
        <end position="130"/>
    </location>
</feature>
<dbReference type="PANTHER" id="PTHR45943">
    <property type="entry name" value="E3 UBIQUITIN-PROTEIN LIGASE MYCBP2"/>
    <property type="match status" value="1"/>
</dbReference>